<sequence>MEWAKSQGTVKRQYIGLGKQHVGVMQFDTANRFLATGDESLVKFWDMDNKFILHTTDVDGGLPASPCVRFSKDGILLAVTTIDNGVKILANPEGQRLVKSSENNPEALRLASASAAKASNVNAASTSSAGTITNIGFPDRSVPFPVMSTVLSIRLINITICLYFLFCN</sequence>
<keyword evidence="1" id="KW-1133">Transmembrane helix</keyword>
<dbReference type="InParanoid" id="A0A251SCJ8"/>
<dbReference type="STRING" id="4232.A0A251SCJ8"/>
<reference evidence="3" key="2">
    <citation type="submission" date="2017-02" db="EMBL/GenBank/DDBJ databases">
        <title>Sunflower complete genome.</title>
        <authorList>
            <person name="Langlade N."/>
            <person name="Munos S."/>
        </authorList>
    </citation>
    <scope>NUCLEOTIDE SEQUENCE [LARGE SCALE GENOMIC DNA]</scope>
    <source>
        <tissue evidence="3">Leaves</tissue>
    </source>
</reference>
<dbReference type="AlphaFoldDB" id="A0A251SCJ8"/>
<accession>A0A251SCJ8</accession>
<dbReference type="PANTHER" id="PTHR44083:SF48">
    <property type="entry name" value="TOPLESS-RELATED PROTEIN 4"/>
    <property type="match status" value="1"/>
</dbReference>
<dbReference type="InterPro" id="IPR015943">
    <property type="entry name" value="WD40/YVTN_repeat-like_dom_sf"/>
</dbReference>
<dbReference type="InterPro" id="IPR036322">
    <property type="entry name" value="WD40_repeat_dom_sf"/>
</dbReference>
<protein>
    <submittedName>
        <fullName evidence="3">Putative six-bladed beta-propeller, TolB-like, WD40-repeat-containing domain, Topless family</fullName>
    </submittedName>
    <submittedName>
        <fullName evidence="2">WD40/YVTN repeat-like-containing domain superfamily, Topless family</fullName>
    </submittedName>
</protein>
<dbReference type="Proteomes" id="UP000215914">
    <property type="component" value="Chromosome 15"/>
</dbReference>
<dbReference type="Gene3D" id="2.130.10.10">
    <property type="entry name" value="YVTN repeat-like/Quinoprotein amine dehydrogenase"/>
    <property type="match status" value="1"/>
</dbReference>
<dbReference type="OMA" id="CCIENQA"/>
<evidence type="ECO:0000256" key="1">
    <source>
        <dbReference type="SAM" id="Phobius"/>
    </source>
</evidence>
<dbReference type="SUPFAM" id="SSF50978">
    <property type="entry name" value="WD40 repeat-like"/>
    <property type="match status" value="1"/>
</dbReference>
<reference evidence="2 4" key="1">
    <citation type="journal article" date="2017" name="Nature">
        <title>The sunflower genome provides insights into oil metabolism, flowering and Asterid evolution.</title>
        <authorList>
            <person name="Badouin H."/>
            <person name="Gouzy J."/>
            <person name="Grassa C.J."/>
            <person name="Murat F."/>
            <person name="Staton S.E."/>
            <person name="Cottret L."/>
            <person name="Lelandais-Briere C."/>
            <person name="Owens G.L."/>
            <person name="Carrere S."/>
            <person name="Mayjonade B."/>
            <person name="Legrand L."/>
            <person name="Gill N."/>
            <person name="Kane N.C."/>
            <person name="Bowers J.E."/>
            <person name="Hubner S."/>
            <person name="Bellec A."/>
            <person name="Berard A."/>
            <person name="Berges H."/>
            <person name="Blanchet N."/>
            <person name="Boniface M.C."/>
            <person name="Brunel D."/>
            <person name="Catrice O."/>
            <person name="Chaidir N."/>
            <person name="Claudel C."/>
            <person name="Donnadieu C."/>
            <person name="Faraut T."/>
            <person name="Fievet G."/>
            <person name="Helmstetter N."/>
            <person name="King M."/>
            <person name="Knapp S.J."/>
            <person name="Lai Z."/>
            <person name="Le Paslier M.C."/>
            <person name="Lippi Y."/>
            <person name="Lorenzon L."/>
            <person name="Mandel J.R."/>
            <person name="Marage G."/>
            <person name="Marchand G."/>
            <person name="Marquand E."/>
            <person name="Bret-Mestries E."/>
            <person name="Morien E."/>
            <person name="Nambeesan S."/>
            <person name="Nguyen T."/>
            <person name="Pegot-Espagnet P."/>
            <person name="Pouilly N."/>
            <person name="Raftis F."/>
            <person name="Sallet E."/>
            <person name="Schiex T."/>
            <person name="Thomas J."/>
            <person name="Vandecasteele C."/>
            <person name="Vares D."/>
            <person name="Vear F."/>
            <person name="Vautrin S."/>
            <person name="Crespi M."/>
            <person name="Mangin B."/>
            <person name="Burke J.M."/>
            <person name="Salse J."/>
            <person name="Munos S."/>
            <person name="Vincourt P."/>
            <person name="Rieseberg L.H."/>
            <person name="Langlade N.B."/>
        </authorList>
    </citation>
    <scope>NUCLEOTIDE SEQUENCE [LARGE SCALE GENOMIC DNA]</scope>
    <source>
        <strain evidence="4">cv. SF193</strain>
        <tissue evidence="2">Leaves</tissue>
    </source>
</reference>
<feature type="transmembrane region" description="Helical" evidence="1">
    <location>
        <begin position="144"/>
        <end position="166"/>
    </location>
</feature>
<evidence type="ECO:0000313" key="3">
    <source>
        <dbReference type="EMBL" id="OTF96473.1"/>
    </source>
</evidence>
<dbReference type="GO" id="GO:0006355">
    <property type="term" value="P:regulation of DNA-templated transcription"/>
    <property type="evidence" value="ECO:0007669"/>
    <property type="project" value="InterPro"/>
</dbReference>
<proteinExistence type="predicted"/>
<dbReference type="PANTHER" id="PTHR44083">
    <property type="entry name" value="TOPLESS-RELATED PROTEIN 1-RELATED"/>
    <property type="match status" value="1"/>
</dbReference>
<dbReference type="EMBL" id="MNCJ02000330">
    <property type="protein sequence ID" value="KAF5766605.1"/>
    <property type="molecule type" value="Genomic_DNA"/>
</dbReference>
<dbReference type="EMBL" id="CM007904">
    <property type="protein sequence ID" value="OTF96473.1"/>
    <property type="molecule type" value="Genomic_DNA"/>
</dbReference>
<organism evidence="3 4">
    <name type="scientific">Helianthus annuus</name>
    <name type="common">Common sunflower</name>
    <dbReference type="NCBI Taxonomy" id="4232"/>
    <lineage>
        <taxon>Eukaryota</taxon>
        <taxon>Viridiplantae</taxon>
        <taxon>Streptophyta</taxon>
        <taxon>Embryophyta</taxon>
        <taxon>Tracheophyta</taxon>
        <taxon>Spermatophyta</taxon>
        <taxon>Magnoliopsida</taxon>
        <taxon>eudicotyledons</taxon>
        <taxon>Gunneridae</taxon>
        <taxon>Pentapetalae</taxon>
        <taxon>asterids</taxon>
        <taxon>campanulids</taxon>
        <taxon>Asterales</taxon>
        <taxon>Asteraceae</taxon>
        <taxon>Asteroideae</taxon>
        <taxon>Heliantheae alliance</taxon>
        <taxon>Heliantheae</taxon>
        <taxon>Helianthus</taxon>
    </lineage>
</organism>
<keyword evidence="1" id="KW-0472">Membrane</keyword>
<dbReference type="Gramene" id="mRNA:HanXRQr2_Chr15g0717351">
    <property type="protein sequence ID" value="mRNA:HanXRQr2_Chr15g0717351"/>
    <property type="gene ID" value="HanXRQr2_Chr15g0717351"/>
</dbReference>
<gene>
    <name evidence="3" type="ORF">HannXRQ_Chr15g0494571</name>
    <name evidence="2" type="ORF">HanXRQr2_Chr15g0717351</name>
</gene>
<reference evidence="2" key="3">
    <citation type="submission" date="2020-06" db="EMBL/GenBank/DDBJ databases">
        <title>Helianthus annuus Genome sequencing and assembly Release 2.</title>
        <authorList>
            <person name="Gouzy J."/>
            <person name="Langlade N."/>
            <person name="Munos S."/>
        </authorList>
    </citation>
    <scope>NUCLEOTIDE SEQUENCE</scope>
    <source>
        <tissue evidence="2">Leaves</tissue>
    </source>
</reference>
<evidence type="ECO:0000313" key="4">
    <source>
        <dbReference type="Proteomes" id="UP000215914"/>
    </source>
</evidence>
<keyword evidence="4" id="KW-1185">Reference proteome</keyword>
<evidence type="ECO:0000313" key="2">
    <source>
        <dbReference type="EMBL" id="KAF5766605.1"/>
    </source>
</evidence>
<keyword evidence="1" id="KW-0812">Transmembrane</keyword>
<dbReference type="InterPro" id="IPR027728">
    <property type="entry name" value="Topless_fam"/>
</dbReference>
<name>A0A251SCJ8_HELAN</name>